<organism evidence="2 4">
    <name type="scientific">Pyrenophora tritici-repentis</name>
    <dbReference type="NCBI Taxonomy" id="45151"/>
    <lineage>
        <taxon>Eukaryota</taxon>
        <taxon>Fungi</taxon>
        <taxon>Dikarya</taxon>
        <taxon>Ascomycota</taxon>
        <taxon>Pezizomycotina</taxon>
        <taxon>Dothideomycetes</taxon>
        <taxon>Pleosporomycetidae</taxon>
        <taxon>Pleosporales</taxon>
        <taxon>Pleosporineae</taxon>
        <taxon>Pleosporaceae</taxon>
        <taxon>Pyrenophora</taxon>
    </lineage>
</organism>
<dbReference type="Proteomes" id="UP000245464">
    <property type="component" value="Chromosome 9"/>
</dbReference>
<dbReference type="PROSITE" id="PS50181">
    <property type="entry name" value="FBOX"/>
    <property type="match status" value="1"/>
</dbReference>
<dbReference type="AlphaFoldDB" id="A0A2W1GZ41"/>
<dbReference type="Proteomes" id="UP000249757">
    <property type="component" value="Unassembled WGS sequence"/>
</dbReference>
<dbReference type="Pfam" id="PF12937">
    <property type="entry name" value="F-box-like"/>
    <property type="match status" value="1"/>
</dbReference>
<proteinExistence type="predicted"/>
<protein>
    <submittedName>
        <fullName evidence="3">F-box domain containing protein</fullName>
    </submittedName>
    <submittedName>
        <fullName evidence="2">F-box multi-domain protein</fullName>
    </submittedName>
</protein>
<dbReference type="InterPro" id="IPR001810">
    <property type="entry name" value="F-box_dom"/>
</dbReference>
<reference evidence="3" key="2">
    <citation type="submission" date="2021-05" db="EMBL/GenBank/DDBJ databases">
        <authorList>
            <person name="Moolhuijzen P.M."/>
            <person name="Moffat C.S."/>
        </authorList>
    </citation>
    <scope>NUCLEOTIDE SEQUENCE</scope>
    <source>
        <strain evidence="3">86-124</strain>
    </source>
</reference>
<dbReference type="EMBL" id="NRDI02000002">
    <property type="protein sequence ID" value="KAI1519436.1"/>
    <property type="molecule type" value="Genomic_DNA"/>
</dbReference>
<reference evidence="2" key="1">
    <citation type="journal article" date="2018" name="BMC Genomics">
        <title>Comparative genomics of the wheat fungal pathogen Pyrenophora tritici-repentis reveals chromosomal variations and genome plasticity.</title>
        <authorList>
            <person name="Moolhuijzen P."/>
            <person name="See P.T."/>
            <person name="Hane J.K."/>
            <person name="Shi G."/>
            <person name="Liu Z."/>
            <person name="Oliver R.P."/>
            <person name="Moffat C.S."/>
        </authorList>
    </citation>
    <scope>NUCLEOTIDE SEQUENCE [LARGE SCALE GENOMIC DNA]</scope>
    <source>
        <strain evidence="2">M4</strain>
    </source>
</reference>
<name>A0A2W1GZ41_9PLEO</name>
<sequence length="497" mass="56489">MATDFIDAFRRLQRHERRQALDALATELTSSEWRALISSRTFHCDFIRRLPLELVAHVFSHLDVAAPYRLRIVSKHWNHKLGSLHILKTGLDQWYQGTADLGDADHALCERKARAIHAFRTGKPTSVIKIILDEQPAQPILAGNHLVLGRFERHVHVLNLDSWQLRSLCGEAREKLSGVFVSDQIIALTTYSNICYVYELQGGQVPKKFSVPNMMYFTSVACRGRTIACVAHLAKRTTVFIWEYNTQRGRSFEVSHGPDSLFPELDSDPPARKLVPPLLQPEAETIILFSLFGHSSDDPKGGKHLAFSRYTYSGECIGTFRPCFPGLNKMELFNSANGFVPVNHDGSLLAMRIYWISQSMDSPCLLRFDEKANDLRVWEGSEFPAPEPLKNERGTMAWLNDTCYGFKTRPSDAKVQDMVAYMGTKDTKTYTLIVSEQRSSYLAIERAIMTNGEYVIRTHNKSFFILCFDDDDNGSRPKESDSFFDIGELEVLFSSRN</sequence>
<evidence type="ECO:0000259" key="1">
    <source>
        <dbReference type="PROSITE" id="PS50181"/>
    </source>
</evidence>
<dbReference type="InterPro" id="IPR036047">
    <property type="entry name" value="F-box-like_dom_sf"/>
</dbReference>
<dbReference type="SUPFAM" id="SSF81383">
    <property type="entry name" value="F-box domain"/>
    <property type="match status" value="1"/>
</dbReference>
<accession>A0A2W1GZ41</accession>
<dbReference type="OMA" id="ICTIRYA"/>
<reference evidence="3" key="3">
    <citation type="journal article" date="2022" name="bioRxiv">
        <title>A global pangenome for the wheat fungal pathogen Pyrenophora tritici-repentis and prediction of effector protein structural homology.</title>
        <authorList>
            <person name="Moolhuijzen P."/>
            <person name="See P.T."/>
            <person name="Shi G."/>
            <person name="Powell H.R."/>
            <person name="Cockram J."/>
            <person name="Jorgensen L.N."/>
            <person name="Benslimane H."/>
            <person name="Strelkov S.E."/>
            <person name="Turner J."/>
            <person name="Liu Z."/>
            <person name="Moffat C.S."/>
        </authorList>
    </citation>
    <scope>NUCLEOTIDE SEQUENCE</scope>
    <source>
        <strain evidence="3">86-124</strain>
    </source>
</reference>
<dbReference type="EMBL" id="NQIK02000009">
    <property type="protein sequence ID" value="KAF7566486.1"/>
    <property type="molecule type" value="Genomic_DNA"/>
</dbReference>
<keyword evidence="5" id="KW-1185">Reference proteome</keyword>
<dbReference type="SUPFAM" id="SSF69322">
    <property type="entry name" value="Tricorn protease domain 2"/>
    <property type="match status" value="1"/>
</dbReference>
<feature type="domain" description="F-box" evidence="1">
    <location>
        <begin position="44"/>
        <end position="98"/>
    </location>
</feature>
<reference evidence="5" key="4">
    <citation type="journal article" date="2022" name="Microb. Genom.">
        <title>A global pangenome for the wheat fungal pathogen Pyrenophora tritici-repentis and prediction of effector protein structural homology.</title>
        <authorList>
            <person name="Moolhuijzen P.M."/>
            <person name="See P.T."/>
            <person name="Shi G."/>
            <person name="Powell H.R."/>
            <person name="Cockram J."/>
            <person name="Jorgensen L.N."/>
            <person name="Benslimane H."/>
            <person name="Strelkov S.E."/>
            <person name="Turner J."/>
            <person name="Liu Z."/>
            <person name="Moffat C.S."/>
        </authorList>
    </citation>
    <scope>NUCLEOTIDE SEQUENCE [LARGE SCALE GENOMIC DNA]</scope>
</reference>
<evidence type="ECO:0000313" key="4">
    <source>
        <dbReference type="Proteomes" id="UP000245464"/>
    </source>
</evidence>
<evidence type="ECO:0000313" key="2">
    <source>
        <dbReference type="EMBL" id="KAF7566486.1"/>
    </source>
</evidence>
<gene>
    <name evidence="3" type="ORF">Ptr86124_002564</name>
    <name evidence="2" type="ORF">PtrM4_148060</name>
</gene>
<evidence type="ECO:0000313" key="5">
    <source>
        <dbReference type="Proteomes" id="UP000249757"/>
    </source>
</evidence>
<dbReference type="Gene3D" id="1.20.1280.50">
    <property type="match status" value="1"/>
</dbReference>
<comment type="caution">
    <text evidence="2">The sequence shown here is derived from an EMBL/GenBank/DDBJ whole genome shotgun (WGS) entry which is preliminary data.</text>
</comment>
<evidence type="ECO:0000313" key="3">
    <source>
        <dbReference type="EMBL" id="KAI1519436.1"/>
    </source>
</evidence>
<dbReference type="OrthoDB" id="5295250at2759"/>